<dbReference type="GO" id="GO:0005737">
    <property type="term" value="C:cytoplasm"/>
    <property type="evidence" value="ECO:0007669"/>
    <property type="project" value="TreeGrafter"/>
</dbReference>
<feature type="compositionally biased region" description="Basic and acidic residues" evidence="1">
    <location>
        <begin position="298"/>
        <end position="309"/>
    </location>
</feature>
<dbReference type="OrthoDB" id="206598at2759"/>
<comment type="caution">
    <text evidence="3">The sequence shown here is derived from an EMBL/GenBank/DDBJ whole genome shotgun (WGS) entry which is preliminary data.</text>
</comment>
<gene>
    <name evidence="3" type="ORF">OSTQU699_LOCUS7661</name>
</gene>
<proteinExistence type="predicted"/>
<feature type="domain" description="Methyltransferase" evidence="2">
    <location>
        <begin position="147"/>
        <end position="270"/>
    </location>
</feature>
<evidence type="ECO:0000313" key="3">
    <source>
        <dbReference type="EMBL" id="CAD7702304.1"/>
    </source>
</evidence>
<dbReference type="Proteomes" id="UP000708148">
    <property type="component" value="Unassembled WGS sequence"/>
</dbReference>
<reference evidence="3" key="1">
    <citation type="submission" date="2020-12" db="EMBL/GenBank/DDBJ databases">
        <authorList>
            <person name="Iha C."/>
        </authorList>
    </citation>
    <scope>NUCLEOTIDE SEQUENCE</scope>
</reference>
<protein>
    <recommendedName>
        <fullName evidence="2">Methyltransferase domain-containing protein</fullName>
    </recommendedName>
</protein>
<dbReference type="CDD" id="cd02440">
    <property type="entry name" value="AdoMet_MTases"/>
    <property type="match status" value="1"/>
</dbReference>
<accession>A0A8S1J896</accession>
<dbReference type="InterPro" id="IPR029063">
    <property type="entry name" value="SAM-dependent_MTases_sf"/>
</dbReference>
<sequence>MRAQHKQHEGQEHMCQGVQGGGEVAAGAETREDLTEISCMQGFQKKATGVLNGIAELPVISADGAPIQIGRNKLYRGKRRVREIAQVKNIIGDLPPPGGPTALEGVTFLDDLEGGGSIIDWDALPASCDPRRFLQSKDPSTSGRAMRKRWQVESFCLLLRRLLSTPQRQKVVDFGCGTGCLVVPLAHLFPAHQFVGLDMKAQALRILEDRALAAGVQNLSTVLCMVEHYDEPFDVSLALHACGNATDHALLQAQRRRAAYIVSPCCVGKLKFSMAGGPSFRSRRTKRERGVATVCDGQGKDAAQREGRAQRTPQVRHPRSQWMRTALREPEQQFKLLAKIGDFALSTASTPTALEEDAETVSRLCKLHLEIDRNEAAKEVGYRVGLFKAIHHDRMAKGDVLAGVPEERIEWQEVWAPLFCPPSPRPSHLVTAVMSESHVGPQDPV</sequence>
<dbReference type="Gene3D" id="3.40.50.150">
    <property type="entry name" value="Vaccinia Virus protein VP39"/>
    <property type="match status" value="1"/>
</dbReference>
<keyword evidence="4" id="KW-1185">Reference proteome</keyword>
<organism evidence="3 4">
    <name type="scientific">Ostreobium quekettii</name>
    <dbReference type="NCBI Taxonomy" id="121088"/>
    <lineage>
        <taxon>Eukaryota</taxon>
        <taxon>Viridiplantae</taxon>
        <taxon>Chlorophyta</taxon>
        <taxon>core chlorophytes</taxon>
        <taxon>Ulvophyceae</taxon>
        <taxon>TCBD clade</taxon>
        <taxon>Bryopsidales</taxon>
        <taxon>Ostreobineae</taxon>
        <taxon>Ostreobiaceae</taxon>
        <taxon>Ostreobium</taxon>
    </lineage>
</organism>
<dbReference type="EMBL" id="CAJHUC010001777">
    <property type="protein sequence ID" value="CAD7702304.1"/>
    <property type="molecule type" value="Genomic_DNA"/>
</dbReference>
<dbReference type="PANTHER" id="PTHR13369:SF0">
    <property type="entry name" value="GLUTATHIONE S-TRANSFERASE C-TERMINAL DOMAIN-CONTAINING PROTEIN"/>
    <property type="match status" value="1"/>
</dbReference>
<feature type="region of interest" description="Disordered" evidence="1">
    <location>
        <begin position="297"/>
        <end position="318"/>
    </location>
</feature>
<dbReference type="PANTHER" id="PTHR13369">
    <property type="match status" value="1"/>
</dbReference>
<evidence type="ECO:0000313" key="4">
    <source>
        <dbReference type="Proteomes" id="UP000708148"/>
    </source>
</evidence>
<name>A0A8S1J896_9CHLO</name>
<evidence type="ECO:0000259" key="2">
    <source>
        <dbReference type="Pfam" id="PF13679"/>
    </source>
</evidence>
<dbReference type="SUPFAM" id="SSF53335">
    <property type="entry name" value="S-adenosyl-L-methionine-dependent methyltransferases"/>
    <property type="match status" value="1"/>
</dbReference>
<dbReference type="AlphaFoldDB" id="A0A8S1J896"/>
<evidence type="ECO:0000256" key="1">
    <source>
        <dbReference type="SAM" id="MobiDB-lite"/>
    </source>
</evidence>
<dbReference type="Pfam" id="PF13679">
    <property type="entry name" value="Methyltransf_32"/>
    <property type="match status" value="1"/>
</dbReference>
<dbReference type="InterPro" id="IPR025714">
    <property type="entry name" value="Methyltranfer_dom"/>
</dbReference>